<dbReference type="Proteomes" id="UP001300502">
    <property type="component" value="Unassembled WGS sequence"/>
</dbReference>
<proteinExistence type="predicted"/>
<gene>
    <name evidence="1" type="ORF">GAYE_SCF12G3372</name>
</gene>
<evidence type="ECO:0000313" key="1">
    <source>
        <dbReference type="EMBL" id="KAK4525464.1"/>
    </source>
</evidence>
<sequence>MEDEQEILRKYELGHAPLNRPCFEASSLLAVHSNSFQRLEECHLLEHVMKLLQGDHLNASKEEQLGEFTLECKKLKDACPSAMILHVLRVRHESSLELIGFADACRKAMDIEENNASRKANVSSPSRRSLMQITEPFDDVAK</sequence>
<dbReference type="AlphaFoldDB" id="A0AAV9IDR1"/>
<reference evidence="1 2" key="1">
    <citation type="submission" date="2022-07" db="EMBL/GenBank/DDBJ databases">
        <title>Genome-wide signatures of adaptation to extreme environments.</title>
        <authorList>
            <person name="Cho C.H."/>
            <person name="Yoon H.S."/>
        </authorList>
    </citation>
    <scope>NUCLEOTIDE SEQUENCE [LARGE SCALE GENOMIC DNA]</scope>
    <source>
        <strain evidence="1 2">108.79 E11</strain>
    </source>
</reference>
<keyword evidence="2" id="KW-1185">Reference proteome</keyword>
<evidence type="ECO:0000313" key="2">
    <source>
        <dbReference type="Proteomes" id="UP001300502"/>
    </source>
</evidence>
<protein>
    <submittedName>
        <fullName evidence="1">Uncharacterized protein</fullName>
    </submittedName>
</protein>
<comment type="caution">
    <text evidence="1">The sequence shown here is derived from an EMBL/GenBank/DDBJ whole genome shotgun (WGS) entry which is preliminary data.</text>
</comment>
<dbReference type="EMBL" id="JANCYU010000030">
    <property type="protein sequence ID" value="KAK4525464.1"/>
    <property type="molecule type" value="Genomic_DNA"/>
</dbReference>
<organism evidence="1 2">
    <name type="scientific">Galdieria yellowstonensis</name>
    <dbReference type="NCBI Taxonomy" id="3028027"/>
    <lineage>
        <taxon>Eukaryota</taxon>
        <taxon>Rhodophyta</taxon>
        <taxon>Bangiophyceae</taxon>
        <taxon>Galdieriales</taxon>
        <taxon>Galdieriaceae</taxon>
        <taxon>Galdieria</taxon>
    </lineage>
</organism>
<accession>A0AAV9IDR1</accession>
<name>A0AAV9IDR1_9RHOD</name>